<evidence type="ECO:0000256" key="1">
    <source>
        <dbReference type="SAM" id="SignalP"/>
    </source>
</evidence>
<gene>
    <name evidence="4" type="ORF">L203_105882</name>
</gene>
<organism evidence="4 5">
    <name type="scientific">Cryptococcus depauperatus CBS 7841</name>
    <dbReference type="NCBI Taxonomy" id="1295531"/>
    <lineage>
        <taxon>Eukaryota</taxon>
        <taxon>Fungi</taxon>
        <taxon>Dikarya</taxon>
        <taxon>Basidiomycota</taxon>
        <taxon>Agaricomycotina</taxon>
        <taxon>Tremellomycetes</taxon>
        <taxon>Tremellales</taxon>
        <taxon>Cryptococcaceae</taxon>
        <taxon>Cryptococcus</taxon>
    </lineage>
</organism>
<evidence type="ECO:0000313" key="5">
    <source>
        <dbReference type="Proteomes" id="UP000094043"/>
    </source>
</evidence>
<dbReference type="Pfam" id="PF01425">
    <property type="entry name" value="Amidase"/>
    <property type="match status" value="1"/>
</dbReference>
<reference evidence="4" key="2">
    <citation type="journal article" date="2022" name="Elife">
        <title>Obligate sexual reproduction of a homothallic fungus closely related to the Cryptococcus pathogenic species complex.</title>
        <authorList>
            <person name="Passer A.R."/>
            <person name="Clancey S.A."/>
            <person name="Shea T."/>
            <person name="David-Palma M."/>
            <person name="Averette A.F."/>
            <person name="Boekhout T."/>
            <person name="Porcel B.M."/>
            <person name="Nowrousian M."/>
            <person name="Cuomo C.A."/>
            <person name="Sun S."/>
            <person name="Heitman J."/>
            <person name="Coelho M.A."/>
        </authorList>
    </citation>
    <scope>NUCLEOTIDE SEQUENCE</scope>
    <source>
        <strain evidence="4">CBS 7841</strain>
    </source>
</reference>
<keyword evidence="5" id="KW-1185">Reference proteome</keyword>
<dbReference type="PANTHER" id="PTHR46310">
    <property type="entry name" value="AMIDASE 1"/>
    <property type="match status" value="1"/>
</dbReference>
<evidence type="ECO:0000259" key="3">
    <source>
        <dbReference type="Pfam" id="PF26053"/>
    </source>
</evidence>
<dbReference type="EMBL" id="CP143790">
    <property type="protein sequence ID" value="WVN90641.1"/>
    <property type="molecule type" value="Genomic_DNA"/>
</dbReference>
<dbReference type="Proteomes" id="UP000094043">
    <property type="component" value="Chromosome 7"/>
</dbReference>
<proteinExistence type="predicted"/>
<reference evidence="4" key="3">
    <citation type="submission" date="2024-01" db="EMBL/GenBank/DDBJ databases">
        <authorList>
            <person name="Coelho M.A."/>
            <person name="David-Palma M."/>
            <person name="Shea T."/>
            <person name="Sun S."/>
            <person name="Cuomo C.A."/>
            <person name="Heitman J."/>
        </authorList>
    </citation>
    <scope>NUCLEOTIDE SEQUENCE</scope>
    <source>
        <strain evidence="4">CBS 7841</strain>
    </source>
</reference>
<accession>A0AAJ8JY84</accession>
<dbReference type="KEGG" id="cdep:91090091"/>
<dbReference type="InterPro" id="IPR036928">
    <property type="entry name" value="AS_sf"/>
</dbReference>
<feature type="chain" id="PRO_5042538024" description="Amidase domain-containing protein" evidence="1">
    <location>
        <begin position="21"/>
        <end position="703"/>
    </location>
</feature>
<feature type="signal peptide" evidence="1">
    <location>
        <begin position="1"/>
        <end position="20"/>
    </location>
</feature>
<dbReference type="GeneID" id="91090091"/>
<keyword evidence="1" id="KW-0732">Signal</keyword>
<reference evidence="4" key="1">
    <citation type="submission" date="2016-06" db="EMBL/GenBank/DDBJ databases">
        <authorList>
            <person name="Cuomo C."/>
            <person name="Litvintseva A."/>
            <person name="Heitman J."/>
            <person name="Chen Y."/>
            <person name="Sun S."/>
            <person name="Springer D."/>
            <person name="Dromer F."/>
            <person name="Young S."/>
            <person name="Zeng Q."/>
            <person name="Chapman S."/>
            <person name="Gujja S."/>
            <person name="Saif S."/>
            <person name="Birren B."/>
        </authorList>
    </citation>
    <scope>NUCLEOTIDE SEQUENCE</scope>
    <source>
        <strain evidence="4">CBS 7841</strain>
    </source>
</reference>
<evidence type="ECO:0000313" key="4">
    <source>
        <dbReference type="EMBL" id="WVN90641.1"/>
    </source>
</evidence>
<dbReference type="RefSeq" id="XP_066071341.1">
    <property type="nucleotide sequence ID" value="XM_066215244.1"/>
</dbReference>
<name>A0AAJ8JY84_9TREE</name>
<sequence length="703" mass="78178">MFTCLALATYISLASFSVSGFEAPSQRADDNVLPGSLITQQEDNVKDYQLFHENRLFYYLENIHYFSPHTHAAHSLTSQSNIDFTSFEPITILSIKMNGRLLDTQKLRETIGLYLEDDVFSTAWLRSIGILLQDFPLDSTVSLNYTILNDLTKDFGTRQVLLDQRIEVVKSRDLPSKLLSLYTLDIPQTSSPVRGPYLAHSPLTSNVLRLYPVYRLYPDTYKTFASGVYPLHDGKGSYATLGRVDQAGNLLIPVPSRLYSMGNSSTPKPLVGSRVAVKDVFDMKGVYTAAGSRVYREWKKKLNETASSLEKLEKVGCAIVGKAKSSHFARIGDSIEWTFDELYPFSPRADQYLSCGSSSSGPACAIASYDWLDFAVGTDTAGSIRGPAAGVGVYGNRPTPGMIALDGIMRMTEEADTIGVLTRNPDMLKEFLETLYSGNKVIKFHSKLPKIIRVPSETVEDLSPELSELILGFVERVALALEMNVEMINMTAAGMQAGWTPKVLDDLVMDFNGHLTEASQWKLMGQNLVMDYGSNNDGRFPPIGSDSFEAWRWARDANWTQKDYEQIYWRTKKFSDWYNGIILGRDDQTCSQNIYMEPLGLDEIPFYREASLNDHRLPVGFRNISLTSTAPCSLAGCPHFVAPIGQVPYQSLVSEKVEMIPVTMSIIAASGCDFMLLSAIDKLTQVGVLQEVMTGKTAFKDSS</sequence>
<dbReference type="InterPro" id="IPR058329">
    <property type="entry name" value="Arp1_N"/>
</dbReference>
<feature type="domain" description="Scytalone dehydratase-like protein Arp1 N-terminal" evidence="3">
    <location>
        <begin position="71"/>
        <end position="214"/>
    </location>
</feature>
<dbReference type="Gene3D" id="3.90.1300.10">
    <property type="entry name" value="Amidase signature (AS) domain"/>
    <property type="match status" value="1"/>
</dbReference>
<feature type="domain" description="Amidase" evidence="2">
    <location>
        <begin position="266"/>
        <end position="474"/>
    </location>
</feature>
<evidence type="ECO:0000259" key="2">
    <source>
        <dbReference type="Pfam" id="PF01425"/>
    </source>
</evidence>
<dbReference type="AlphaFoldDB" id="A0AAJ8JY84"/>
<evidence type="ECO:0008006" key="6">
    <source>
        <dbReference type="Google" id="ProtNLM"/>
    </source>
</evidence>
<dbReference type="PANTHER" id="PTHR46310:SF7">
    <property type="entry name" value="AMIDASE 1"/>
    <property type="match status" value="1"/>
</dbReference>
<dbReference type="SUPFAM" id="SSF75304">
    <property type="entry name" value="Amidase signature (AS) enzymes"/>
    <property type="match status" value="1"/>
</dbReference>
<dbReference type="Pfam" id="PF26053">
    <property type="entry name" value="DUF8016"/>
    <property type="match status" value="1"/>
</dbReference>
<protein>
    <recommendedName>
        <fullName evidence="6">Amidase domain-containing protein</fullName>
    </recommendedName>
</protein>
<dbReference type="InterPro" id="IPR023631">
    <property type="entry name" value="Amidase_dom"/>
</dbReference>